<dbReference type="InterPro" id="IPR012675">
    <property type="entry name" value="Beta-grasp_dom_sf"/>
</dbReference>
<organism evidence="2 3">
    <name type="scientific">Lysobacter stagni</name>
    <dbReference type="NCBI Taxonomy" id="3045172"/>
    <lineage>
        <taxon>Bacteria</taxon>
        <taxon>Pseudomonadati</taxon>
        <taxon>Pseudomonadota</taxon>
        <taxon>Gammaproteobacteria</taxon>
        <taxon>Lysobacterales</taxon>
        <taxon>Lysobacteraceae</taxon>
        <taxon>Lysobacter</taxon>
    </lineage>
</organism>
<dbReference type="Proteomes" id="UP001321580">
    <property type="component" value="Unassembled WGS sequence"/>
</dbReference>
<accession>A0ABT6XAZ5</accession>
<dbReference type="InterPro" id="IPR036010">
    <property type="entry name" value="2Fe-2S_ferredoxin-like_sf"/>
</dbReference>
<reference evidence="2 3" key="1">
    <citation type="submission" date="2023-05" db="EMBL/GenBank/DDBJ databases">
        <title>Lysobacter sp. strain LF1 Genome sequencing and assembly.</title>
        <authorList>
            <person name="Jung Y."/>
        </authorList>
    </citation>
    <scope>NUCLEOTIDE SEQUENCE [LARGE SCALE GENOMIC DNA]</scope>
    <source>
        <strain evidence="2 3">LF1</strain>
    </source>
</reference>
<dbReference type="InterPro" id="IPR052914">
    <property type="entry name" value="Aldehyde_Oxdr_Iron-Sulfur"/>
</dbReference>
<evidence type="ECO:0000313" key="3">
    <source>
        <dbReference type="Proteomes" id="UP001321580"/>
    </source>
</evidence>
<dbReference type="SUPFAM" id="SSF47741">
    <property type="entry name" value="CO dehydrogenase ISP C-domain like"/>
    <property type="match status" value="1"/>
</dbReference>
<dbReference type="SUPFAM" id="SSF54292">
    <property type="entry name" value="2Fe-2S ferredoxin-like"/>
    <property type="match status" value="1"/>
</dbReference>
<keyword evidence="3" id="KW-1185">Reference proteome</keyword>
<dbReference type="CDD" id="cd00207">
    <property type="entry name" value="fer2"/>
    <property type="match status" value="1"/>
</dbReference>
<sequence>MSTVPSRKRPLTLHINGRSFGPLDVPEDMMLVDVLHEYLGLTGTRFGCGQGECRACTVIVDDDTPDGSRGPREVRSCITGAHYFAGKPIRTVEAHARRDEAGDIVELSPVQQAFLDHFSFQCGYCTPGFVNAATVLLERLAKAPIAKADVEATVLEALDPHLCRCTGYVRYYQTVKALVLGTPGLVKGDAS</sequence>
<dbReference type="PANTHER" id="PTHR45331">
    <property type="entry name" value="OXIDOREDUCTASE, IRON-SULPHUR BINDING SUBUNIT-RELATED-RELATED"/>
    <property type="match status" value="1"/>
</dbReference>
<comment type="caution">
    <text evidence="2">The sequence shown here is derived from an EMBL/GenBank/DDBJ whole genome shotgun (WGS) entry which is preliminary data.</text>
</comment>
<dbReference type="PROSITE" id="PS51085">
    <property type="entry name" value="2FE2S_FER_2"/>
    <property type="match status" value="1"/>
</dbReference>
<protein>
    <submittedName>
        <fullName evidence="2">(2Fe-2S)-binding protein</fullName>
    </submittedName>
</protein>
<dbReference type="InterPro" id="IPR001041">
    <property type="entry name" value="2Fe-2S_ferredoxin-type"/>
</dbReference>
<dbReference type="Gene3D" id="1.10.150.120">
    <property type="entry name" value="[2Fe-2S]-binding domain"/>
    <property type="match status" value="1"/>
</dbReference>
<dbReference type="InterPro" id="IPR036884">
    <property type="entry name" value="2Fe-2S-bd_dom_sf"/>
</dbReference>
<evidence type="ECO:0000259" key="1">
    <source>
        <dbReference type="PROSITE" id="PS51085"/>
    </source>
</evidence>
<dbReference type="Gene3D" id="3.10.20.30">
    <property type="match status" value="1"/>
</dbReference>
<evidence type="ECO:0000313" key="2">
    <source>
        <dbReference type="EMBL" id="MDI9237313.1"/>
    </source>
</evidence>
<dbReference type="RefSeq" id="WP_283210841.1">
    <property type="nucleotide sequence ID" value="NZ_JASGBI010000001.1"/>
</dbReference>
<dbReference type="Pfam" id="PF01799">
    <property type="entry name" value="Fer2_2"/>
    <property type="match status" value="1"/>
</dbReference>
<dbReference type="InterPro" id="IPR002888">
    <property type="entry name" value="2Fe-2S-bd"/>
</dbReference>
<feature type="domain" description="2Fe-2S ferredoxin-type" evidence="1">
    <location>
        <begin position="9"/>
        <end position="95"/>
    </location>
</feature>
<dbReference type="PANTHER" id="PTHR45331:SF2">
    <property type="entry name" value="OXIDOREDUCTASE WITH IRON-SULFUR SUBUNIT"/>
    <property type="match status" value="1"/>
</dbReference>
<gene>
    <name evidence="2" type="ORF">QLQ15_00095</name>
</gene>
<proteinExistence type="predicted"/>
<dbReference type="EMBL" id="JASGBI010000001">
    <property type="protein sequence ID" value="MDI9237313.1"/>
    <property type="molecule type" value="Genomic_DNA"/>
</dbReference>
<name>A0ABT6XAZ5_9GAMM</name>
<dbReference type="Pfam" id="PF00111">
    <property type="entry name" value="Fer2"/>
    <property type="match status" value="1"/>
</dbReference>